<name>A0A1X9NBK9_9GAMM</name>
<dbReference type="KEGG" id="osg:BST96_09995"/>
<dbReference type="PANTHER" id="PTHR20858:SF17">
    <property type="entry name" value="HYDROXYMETHYLPYRIMIDINE_PHOSPHOMETHYLPYRIMIDINE KINASE THI20-RELATED"/>
    <property type="match status" value="1"/>
</dbReference>
<dbReference type="Pfam" id="PF08543">
    <property type="entry name" value="Phos_pyr_kin"/>
    <property type="match status" value="1"/>
</dbReference>
<dbReference type="GO" id="GO:0009228">
    <property type="term" value="P:thiamine biosynthetic process"/>
    <property type="evidence" value="ECO:0007669"/>
    <property type="project" value="TreeGrafter"/>
</dbReference>
<evidence type="ECO:0000313" key="2">
    <source>
        <dbReference type="EMBL" id="ARN74424.1"/>
    </source>
</evidence>
<dbReference type="GO" id="GO:0008902">
    <property type="term" value="F:hydroxymethylpyrimidine kinase activity"/>
    <property type="evidence" value="ECO:0007669"/>
    <property type="project" value="TreeGrafter"/>
</dbReference>
<keyword evidence="3" id="KW-1185">Reference proteome</keyword>
<accession>A0A1X9NBK9</accession>
<dbReference type="Gene3D" id="3.40.1190.20">
    <property type="match status" value="1"/>
</dbReference>
<dbReference type="AlphaFoldDB" id="A0A1X9NBK9"/>
<gene>
    <name evidence="2" type="ORF">BST96_09995</name>
</gene>
<dbReference type="OrthoDB" id="9810880at2"/>
<dbReference type="InterPro" id="IPR013749">
    <property type="entry name" value="PM/HMP-P_kinase-1"/>
</dbReference>
<reference evidence="2 3" key="1">
    <citation type="submission" date="2016-11" db="EMBL/GenBank/DDBJ databases">
        <title>Trade-off between light-utilization and light-protection in marine flavobacteria.</title>
        <authorList>
            <person name="Kumagai Y."/>
        </authorList>
    </citation>
    <scope>NUCLEOTIDE SEQUENCE [LARGE SCALE GENOMIC DNA]</scope>
    <source>
        <strain evidence="2 3">NBRC 107125</strain>
    </source>
</reference>
<dbReference type="PANTHER" id="PTHR20858">
    <property type="entry name" value="PHOSPHOMETHYLPYRIMIDINE KINASE"/>
    <property type="match status" value="1"/>
</dbReference>
<dbReference type="STRING" id="716816.BST96_09995"/>
<dbReference type="EMBL" id="CP019343">
    <property type="protein sequence ID" value="ARN74424.1"/>
    <property type="molecule type" value="Genomic_DNA"/>
</dbReference>
<proteinExistence type="predicted"/>
<dbReference type="RefSeq" id="WP_085758569.1">
    <property type="nucleotide sequence ID" value="NZ_CP019343.1"/>
</dbReference>
<sequence>MTEIITNTPVVMSITDHDPSGGGGISADIETLSSLGCHCTPIISQLSARDTHSLKDTLATDTALLIEQARALLEDIQINLFNIGEPGSISHIEAIHTILSDYPDIPVLLHPKLNPDDLGMSSALAALLLPQANIVVLSKEAALGLAPGADTLSACAQEILEYGCDNLLIIGDDSSNSQITQHWFSEHGSCQSYQWDRLPHRYYGANSTLSAAISAYLAHGLSMAESIQQAQQFCWQALQQGRRIGMGKLLPNRMHWSNK</sequence>
<organism evidence="2 3">
    <name type="scientific">Oceanicoccus sagamiensis</name>
    <dbReference type="NCBI Taxonomy" id="716816"/>
    <lineage>
        <taxon>Bacteria</taxon>
        <taxon>Pseudomonadati</taxon>
        <taxon>Pseudomonadota</taxon>
        <taxon>Gammaproteobacteria</taxon>
        <taxon>Cellvibrionales</taxon>
        <taxon>Spongiibacteraceae</taxon>
        <taxon>Oceanicoccus</taxon>
    </lineage>
</organism>
<dbReference type="Proteomes" id="UP000193450">
    <property type="component" value="Chromosome"/>
</dbReference>
<evidence type="ECO:0000259" key="1">
    <source>
        <dbReference type="Pfam" id="PF08543"/>
    </source>
</evidence>
<feature type="domain" description="Pyridoxamine kinase/Phosphomethylpyrimidine kinase" evidence="1">
    <location>
        <begin position="18"/>
        <end position="248"/>
    </location>
</feature>
<dbReference type="GO" id="GO:0009229">
    <property type="term" value="P:thiamine diphosphate biosynthetic process"/>
    <property type="evidence" value="ECO:0007669"/>
    <property type="project" value="UniProtKB-UniPathway"/>
</dbReference>
<dbReference type="UniPathway" id="UPA00060">
    <property type="reaction ID" value="UER00138"/>
</dbReference>
<protein>
    <recommendedName>
        <fullName evidence="1">Pyridoxamine kinase/Phosphomethylpyrimidine kinase domain-containing protein</fullName>
    </recommendedName>
</protein>
<dbReference type="SUPFAM" id="SSF53613">
    <property type="entry name" value="Ribokinase-like"/>
    <property type="match status" value="1"/>
</dbReference>
<dbReference type="InterPro" id="IPR029056">
    <property type="entry name" value="Ribokinase-like"/>
</dbReference>
<evidence type="ECO:0000313" key="3">
    <source>
        <dbReference type="Proteomes" id="UP000193450"/>
    </source>
</evidence>
<dbReference type="GO" id="GO:0005829">
    <property type="term" value="C:cytosol"/>
    <property type="evidence" value="ECO:0007669"/>
    <property type="project" value="TreeGrafter"/>
</dbReference>
<dbReference type="GO" id="GO:0008972">
    <property type="term" value="F:phosphomethylpyrimidine kinase activity"/>
    <property type="evidence" value="ECO:0007669"/>
    <property type="project" value="TreeGrafter"/>
</dbReference>